<organism evidence="9 11">
    <name type="scientific">Verticillium longisporum</name>
    <name type="common">Verticillium dahliae var. longisporum</name>
    <dbReference type="NCBI Taxonomy" id="100787"/>
    <lineage>
        <taxon>Eukaryota</taxon>
        <taxon>Fungi</taxon>
        <taxon>Dikarya</taxon>
        <taxon>Ascomycota</taxon>
        <taxon>Pezizomycotina</taxon>
        <taxon>Sordariomycetes</taxon>
        <taxon>Hypocreomycetidae</taxon>
        <taxon>Glomerellales</taxon>
        <taxon>Plectosphaerellaceae</taxon>
        <taxon>Verticillium</taxon>
    </lineage>
</organism>
<dbReference type="EMBL" id="CVQI01038161">
    <property type="protein sequence ID" value="CRK49020.1"/>
    <property type="molecule type" value="Genomic_DNA"/>
</dbReference>
<evidence type="ECO:0000256" key="6">
    <source>
        <dbReference type="SAM" id="MobiDB-lite"/>
    </source>
</evidence>
<gene>
    <name evidence="9" type="ORF">BN1708_002958</name>
    <name evidence="10" type="ORF">BN1723_008340</name>
</gene>
<dbReference type="InterPro" id="IPR052337">
    <property type="entry name" value="SAT4-like"/>
</dbReference>
<keyword evidence="11" id="KW-1185">Reference proteome</keyword>
<feature type="transmembrane region" description="Helical" evidence="7">
    <location>
        <begin position="145"/>
        <end position="169"/>
    </location>
</feature>
<dbReference type="PANTHER" id="PTHR33048">
    <property type="entry name" value="PTH11-LIKE INTEGRAL MEMBRANE PROTEIN (AFU_ORTHOLOGUE AFUA_5G11245)"/>
    <property type="match status" value="1"/>
</dbReference>
<keyword evidence="2 7" id="KW-0812">Transmembrane</keyword>
<reference evidence="11 12" key="1">
    <citation type="submission" date="2015-05" db="EMBL/GenBank/DDBJ databases">
        <authorList>
            <person name="Fogelqvist Johan"/>
        </authorList>
    </citation>
    <scope>NUCLEOTIDE SEQUENCE [LARGE SCALE GENOMIC DNA]</scope>
    <source>
        <strain evidence="9">VL1</strain>
        <strain evidence="10">VL2</strain>
    </source>
</reference>
<name>A0A0G4L440_VERLO</name>
<feature type="transmembrane region" description="Helical" evidence="7">
    <location>
        <begin position="59"/>
        <end position="83"/>
    </location>
</feature>
<evidence type="ECO:0000313" key="10">
    <source>
        <dbReference type="EMBL" id="CRK49020.1"/>
    </source>
</evidence>
<evidence type="ECO:0000256" key="4">
    <source>
        <dbReference type="ARBA" id="ARBA00023136"/>
    </source>
</evidence>
<comment type="similarity">
    <text evidence="5">Belongs to the SAT4 family.</text>
</comment>
<dbReference type="Pfam" id="PF20684">
    <property type="entry name" value="Fung_rhodopsin"/>
    <property type="match status" value="1"/>
</dbReference>
<feature type="compositionally biased region" description="Basic and acidic residues" evidence="6">
    <location>
        <begin position="301"/>
        <end position="319"/>
    </location>
</feature>
<evidence type="ECO:0000256" key="3">
    <source>
        <dbReference type="ARBA" id="ARBA00022989"/>
    </source>
</evidence>
<feature type="transmembrane region" description="Helical" evidence="7">
    <location>
        <begin position="221"/>
        <end position="239"/>
    </location>
</feature>
<feature type="transmembrane region" description="Helical" evidence="7">
    <location>
        <begin position="189"/>
        <end position="209"/>
    </location>
</feature>
<sequence length="380" mass="41500">MATAASMPVAVESPIPIENGKQQKGLIAASTFCLFITSFMVALRLIAKTKSTKALNASDACILVALFFNTALHADVFIMVVHGGFGFHVRDIAMRFGPDVLTAFFKCIMVFALLWNATTCFTKLSVLLMYMSIFPVRRVILPCKILAVFIILWNTGGILGGVLVCRPFAMNWDQTIPGGKCGNQPMYYMALGVINILVEVTMLALPLPVLYNLQMPMRKKVVIISMFSVGFATCAITIYRQATLPDVQFADMTHSGAVATLLSGLEPSVALALACVPFLRPLFGGMFGSSQKGSSYANVKPKTESYKKGSKRGESRDFEELQDDASEIQLRPVMPMRDTLVVSDRIAASRSLKDLKGDGITVERQWEVDTSEDGDAPHRG</sequence>
<dbReference type="Proteomes" id="UP000045706">
    <property type="component" value="Unassembled WGS sequence"/>
</dbReference>
<evidence type="ECO:0000256" key="1">
    <source>
        <dbReference type="ARBA" id="ARBA00004141"/>
    </source>
</evidence>
<evidence type="ECO:0000313" key="11">
    <source>
        <dbReference type="Proteomes" id="UP000044602"/>
    </source>
</evidence>
<evidence type="ECO:0000259" key="8">
    <source>
        <dbReference type="Pfam" id="PF20684"/>
    </source>
</evidence>
<evidence type="ECO:0000256" key="5">
    <source>
        <dbReference type="ARBA" id="ARBA00038359"/>
    </source>
</evidence>
<feature type="transmembrane region" description="Helical" evidence="7">
    <location>
        <begin position="26"/>
        <end position="47"/>
    </location>
</feature>
<feature type="transmembrane region" description="Helical" evidence="7">
    <location>
        <begin position="103"/>
        <end position="133"/>
    </location>
</feature>
<dbReference type="InterPro" id="IPR049326">
    <property type="entry name" value="Rhodopsin_dom_fungi"/>
</dbReference>
<evidence type="ECO:0000256" key="2">
    <source>
        <dbReference type="ARBA" id="ARBA00022692"/>
    </source>
</evidence>
<evidence type="ECO:0000256" key="7">
    <source>
        <dbReference type="SAM" id="Phobius"/>
    </source>
</evidence>
<dbReference type="Proteomes" id="UP000044602">
    <property type="component" value="Unassembled WGS sequence"/>
</dbReference>
<dbReference type="AlphaFoldDB" id="A0A0G4L440"/>
<evidence type="ECO:0000313" key="9">
    <source>
        <dbReference type="EMBL" id="CRK16723.1"/>
    </source>
</evidence>
<protein>
    <recommendedName>
        <fullName evidence="8">Rhodopsin domain-containing protein</fullName>
    </recommendedName>
</protein>
<accession>A0A0G4L440</accession>
<dbReference type="EMBL" id="CVQH01007779">
    <property type="protein sequence ID" value="CRK16723.1"/>
    <property type="molecule type" value="Genomic_DNA"/>
</dbReference>
<keyword evidence="3 7" id="KW-1133">Transmembrane helix</keyword>
<feature type="domain" description="Rhodopsin" evidence="8">
    <location>
        <begin position="43"/>
        <end position="283"/>
    </location>
</feature>
<keyword evidence="4 7" id="KW-0472">Membrane</keyword>
<dbReference type="PANTHER" id="PTHR33048:SF57">
    <property type="entry name" value="INTEGRAL MEMBRANE PROTEIN-RELATED"/>
    <property type="match status" value="1"/>
</dbReference>
<proteinExistence type="inferred from homology"/>
<feature type="region of interest" description="Disordered" evidence="6">
    <location>
        <begin position="291"/>
        <end position="324"/>
    </location>
</feature>
<evidence type="ECO:0000313" key="12">
    <source>
        <dbReference type="Proteomes" id="UP000045706"/>
    </source>
</evidence>
<comment type="subcellular location">
    <subcellularLocation>
        <location evidence="1">Membrane</location>
        <topology evidence="1">Multi-pass membrane protein</topology>
    </subcellularLocation>
</comment>
<dbReference type="GO" id="GO:0016020">
    <property type="term" value="C:membrane"/>
    <property type="evidence" value="ECO:0007669"/>
    <property type="project" value="UniProtKB-SubCell"/>
</dbReference>